<feature type="transmembrane region" description="Helical" evidence="1">
    <location>
        <begin position="241"/>
        <end position="261"/>
    </location>
</feature>
<feature type="transmembrane region" description="Helical" evidence="1">
    <location>
        <begin position="178"/>
        <end position="200"/>
    </location>
</feature>
<dbReference type="Proteomes" id="UP000800200">
    <property type="component" value="Unassembled WGS sequence"/>
</dbReference>
<dbReference type="AlphaFoldDB" id="A0A6A6ERT9"/>
<reference evidence="2" key="1">
    <citation type="journal article" date="2020" name="Stud. Mycol.">
        <title>101 Dothideomycetes genomes: a test case for predicting lifestyles and emergence of pathogens.</title>
        <authorList>
            <person name="Haridas S."/>
            <person name="Albert R."/>
            <person name="Binder M."/>
            <person name="Bloem J."/>
            <person name="Labutti K."/>
            <person name="Salamov A."/>
            <person name="Andreopoulos B."/>
            <person name="Baker S."/>
            <person name="Barry K."/>
            <person name="Bills G."/>
            <person name="Bluhm B."/>
            <person name="Cannon C."/>
            <person name="Castanera R."/>
            <person name="Culley D."/>
            <person name="Daum C."/>
            <person name="Ezra D."/>
            <person name="Gonzalez J."/>
            <person name="Henrissat B."/>
            <person name="Kuo A."/>
            <person name="Liang C."/>
            <person name="Lipzen A."/>
            <person name="Lutzoni F."/>
            <person name="Magnuson J."/>
            <person name="Mondo S."/>
            <person name="Nolan M."/>
            <person name="Ohm R."/>
            <person name="Pangilinan J."/>
            <person name="Park H.-J."/>
            <person name="Ramirez L."/>
            <person name="Alfaro M."/>
            <person name="Sun H."/>
            <person name="Tritt A."/>
            <person name="Yoshinaga Y."/>
            <person name="Zwiers L.-H."/>
            <person name="Turgeon B."/>
            <person name="Goodwin S."/>
            <person name="Spatafora J."/>
            <person name="Crous P."/>
            <person name="Grigoriev I."/>
        </authorList>
    </citation>
    <scope>NUCLEOTIDE SEQUENCE</scope>
    <source>
        <strain evidence="2">CBS 207.26</strain>
    </source>
</reference>
<evidence type="ECO:0000313" key="3">
    <source>
        <dbReference type="Proteomes" id="UP000800200"/>
    </source>
</evidence>
<feature type="transmembrane region" description="Helical" evidence="1">
    <location>
        <begin position="212"/>
        <end position="229"/>
    </location>
</feature>
<sequence length="332" mass="36657">MISFPLSLCVLLPNSTIRYITNRSPSPFQILVTHERHCLDLPQSRIQYLLLAQIQFVQSSRLAFSVFNPEISDPVAAGQFRTMNNTTIAVSLDTQISSLHEHMQCFALPYGGIGFVMHNLANWALFYLVCDESPWRNEPIKHAKINFYFAFLGVLGGPGIAIYNAIRCKDYWPLILVSLWKGAFALTTNAASMVSSWALIKNHENDDAIYGIFLYPLTIVIGLAGLGVVMEQGWGDYRMKIVCSIGIVAFVAVMVGMRAFIGRELPGDLAQECVEWTGGLLTSFWVIGGMLFDWVLAVAANNLSGVPRGGDFDVIATYAFYIVATLIPLGNA</sequence>
<dbReference type="OrthoDB" id="2396694at2759"/>
<protein>
    <submittedName>
        <fullName evidence="2">Uncharacterized protein</fullName>
    </submittedName>
</protein>
<name>A0A6A6ERT9_9PEZI</name>
<evidence type="ECO:0000256" key="1">
    <source>
        <dbReference type="SAM" id="Phobius"/>
    </source>
</evidence>
<keyword evidence="1" id="KW-1133">Transmembrane helix</keyword>
<gene>
    <name evidence="2" type="ORF">K469DRAFT_717395</name>
</gene>
<organism evidence="2 3">
    <name type="scientific">Zopfia rhizophila CBS 207.26</name>
    <dbReference type="NCBI Taxonomy" id="1314779"/>
    <lineage>
        <taxon>Eukaryota</taxon>
        <taxon>Fungi</taxon>
        <taxon>Dikarya</taxon>
        <taxon>Ascomycota</taxon>
        <taxon>Pezizomycotina</taxon>
        <taxon>Dothideomycetes</taxon>
        <taxon>Dothideomycetes incertae sedis</taxon>
        <taxon>Zopfiaceae</taxon>
        <taxon>Zopfia</taxon>
    </lineage>
</organism>
<proteinExistence type="predicted"/>
<feature type="transmembrane region" description="Helical" evidence="1">
    <location>
        <begin position="281"/>
        <end position="300"/>
    </location>
</feature>
<accession>A0A6A6ERT9</accession>
<keyword evidence="3" id="KW-1185">Reference proteome</keyword>
<dbReference type="EMBL" id="ML994615">
    <property type="protein sequence ID" value="KAF2192800.1"/>
    <property type="molecule type" value="Genomic_DNA"/>
</dbReference>
<evidence type="ECO:0000313" key="2">
    <source>
        <dbReference type="EMBL" id="KAF2192800.1"/>
    </source>
</evidence>
<keyword evidence="1" id="KW-0812">Transmembrane</keyword>
<feature type="transmembrane region" description="Helical" evidence="1">
    <location>
        <begin position="147"/>
        <end position="166"/>
    </location>
</feature>
<keyword evidence="1" id="KW-0472">Membrane</keyword>